<evidence type="ECO:0000256" key="1">
    <source>
        <dbReference type="ARBA" id="ARBA00004651"/>
    </source>
</evidence>
<evidence type="ECO:0000256" key="7">
    <source>
        <dbReference type="SAM" id="MobiDB-lite"/>
    </source>
</evidence>
<feature type="coiled-coil region" evidence="6">
    <location>
        <begin position="216"/>
        <end position="243"/>
    </location>
</feature>
<evidence type="ECO:0000256" key="8">
    <source>
        <dbReference type="SAM" id="Phobius"/>
    </source>
</evidence>
<feature type="transmembrane region" description="Helical" evidence="8">
    <location>
        <begin position="439"/>
        <end position="461"/>
    </location>
</feature>
<dbReference type="PANTHER" id="PTHR32309">
    <property type="entry name" value="TYROSINE-PROTEIN KINASE"/>
    <property type="match status" value="1"/>
</dbReference>
<dbReference type="PANTHER" id="PTHR32309:SF13">
    <property type="entry name" value="FERRIC ENTEROBACTIN TRANSPORT PROTEIN FEPE"/>
    <property type="match status" value="1"/>
</dbReference>
<evidence type="ECO:0000256" key="5">
    <source>
        <dbReference type="ARBA" id="ARBA00023136"/>
    </source>
</evidence>
<accession>A0A509E7H4</accession>
<evidence type="ECO:0000259" key="9">
    <source>
        <dbReference type="Pfam" id="PF02706"/>
    </source>
</evidence>
<evidence type="ECO:0000313" key="11">
    <source>
        <dbReference type="Proteomes" id="UP000410984"/>
    </source>
</evidence>
<reference evidence="10 11" key="1">
    <citation type="submission" date="2019-06" db="EMBL/GenBank/DDBJ databases">
        <authorList>
            <person name="Rodrigo-Torres L."/>
            <person name="Arahal R. D."/>
            <person name="Lucena T."/>
        </authorList>
    </citation>
    <scope>NUCLEOTIDE SEQUENCE [LARGE SCALE GENOMIC DNA]</scope>
    <source>
        <strain evidence="10 11">SB0023/3</strain>
    </source>
</reference>
<dbReference type="RefSeq" id="WP_185156740.1">
    <property type="nucleotide sequence ID" value="NZ_CABFPH010000006.1"/>
</dbReference>
<name>A0A509E7H4_9HYPH</name>
<evidence type="ECO:0000313" key="10">
    <source>
        <dbReference type="EMBL" id="VUD70236.1"/>
    </source>
</evidence>
<evidence type="ECO:0000256" key="2">
    <source>
        <dbReference type="ARBA" id="ARBA00022475"/>
    </source>
</evidence>
<feature type="coiled-coil region" evidence="6">
    <location>
        <begin position="348"/>
        <end position="406"/>
    </location>
</feature>
<protein>
    <submittedName>
        <fullName evidence="10">Chromosome partition protein Smc</fullName>
    </submittedName>
</protein>
<evidence type="ECO:0000256" key="3">
    <source>
        <dbReference type="ARBA" id="ARBA00022692"/>
    </source>
</evidence>
<dbReference type="Pfam" id="PF02706">
    <property type="entry name" value="Wzz"/>
    <property type="match status" value="1"/>
</dbReference>
<keyword evidence="2" id="KW-1003">Cell membrane</keyword>
<comment type="subcellular location">
    <subcellularLocation>
        <location evidence="1">Cell membrane</location>
        <topology evidence="1">Multi-pass membrane protein</topology>
    </subcellularLocation>
</comment>
<dbReference type="InterPro" id="IPR003856">
    <property type="entry name" value="LPS_length_determ_N"/>
</dbReference>
<dbReference type="InterPro" id="IPR050445">
    <property type="entry name" value="Bact_polysacc_biosynth/exp"/>
</dbReference>
<keyword evidence="4 8" id="KW-1133">Transmembrane helix</keyword>
<feature type="region of interest" description="Disordered" evidence="7">
    <location>
        <begin position="1"/>
        <end position="20"/>
    </location>
</feature>
<feature type="transmembrane region" description="Helical" evidence="8">
    <location>
        <begin position="39"/>
        <end position="57"/>
    </location>
</feature>
<feature type="region of interest" description="Disordered" evidence="7">
    <location>
        <begin position="469"/>
        <end position="502"/>
    </location>
</feature>
<keyword evidence="5 8" id="KW-0472">Membrane</keyword>
<keyword evidence="11" id="KW-1185">Reference proteome</keyword>
<evidence type="ECO:0000256" key="6">
    <source>
        <dbReference type="SAM" id="Coils"/>
    </source>
</evidence>
<dbReference type="EMBL" id="CABFPH010000006">
    <property type="protein sequence ID" value="VUD70236.1"/>
    <property type="molecule type" value="Genomic_DNA"/>
</dbReference>
<proteinExistence type="predicted"/>
<organism evidence="10 11">
    <name type="scientific">Methylobacterium symbioticum</name>
    <dbReference type="NCBI Taxonomy" id="2584084"/>
    <lineage>
        <taxon>Bacteria</taxon>
        <taxon>Pseudomonadati</taxon>
        <taxon>Pseudomonadota</taxon>
        <taxon>Alphaproteobacteria</taxon>
        <taxon>Hyphomicrobiales</taxon>
        <taxon>Methylobacteriaceae</taxon>
        <taxon>Methylobacterium</taxon>
    </lineage>
</organism>
<dbReference type="AlphaFoldDB" id="A0A509E7H4"/>
<sequence>MSLARPAAISSETQGSPESSVETVTLGDLAVILRDQSRIILSVSASVLVAGGLYLALAKPLYRSTATLLLDLRGGTSLSADPSLRQSIDTSVVDSQIRLISTAAVLRRVVDKEHLAENPEFVPPPGLTQRLKGMLGIRAEPLSEEGKRLTAMSGLADRLVVKRADKTLVVDLDVWSRDGETAARLANDIADAFIEDQVDAKARASNAEGTWIRTRLAELDGKIREAEARVEAFKVENRILTVNGRLVNEQQLETGTNELARAQLKTFEARARLQQIEQAMQAGSDPGATGEALRSALIQQLRIQYAEVKRQRDNLATTLGARHPALLEVNQQLLGLRGSITAELRRLAAAQRAELASTEANEAQIQRQIEEQKRNATKTNQAIVRLRELEREVETSQAVFQRFLRASSNVAQDSVSPPVARVVAPALAATRPASPNTRAVMLIAFACALAAGLAAGILNHLRQQAARRRNSRAASLRETGSRHEGPGGPGWRAPRMAHDRAF</sequence>
<evidence type="ECO:0000256" key="4">
    <source>
        <dbReference type="ARBA" id="ARBA00022989"/>
    </source>
</evidence>
<feature type="domain" description="Polysaccharide chain length determinant N-terminal" evidence="9">
    <location>
        <begin position="23"/>
        <end position="112"/>
    </location>
</feature>
<gene>
    <name evidence="10" type="primary">smc_1</name>
    <name evidence="10" type="ORF">MET9862_00800</name>
</gene>
<feature type="compositionally biased region" description="Polar residues" evidence="7">
    <location>
        <begin position="10"/>
        <end position="20"/>
    </location>
</feature>
<dbReference type="Proteomes" id="UP000410984">
    <property type="component" value="Unassembled WGS sequence"/>
</dbReference>
<dbReference type="GO" id="GO:0005886">
    <property type="term" value="C:plasma membrane"/>
    <property type="evidence" value="ECO:0007669"/>
    <property type="project" value="UniProtKB-SubCell"/>
</dbReference>
<dbReference type="GO" id="GO:0004713">
    <property type="term" value="F:protein tyrosine kinase activity"/>
    <property type="evidence" value="ECO:0007669"/>
    <property type="project" value="TreeGrafter"/>
</dbReference>
<keyword evidence="3 8" id="KW-0812">Transmembrane</keyword>
<keyword evidence="6" id="KW-0175">Coiled coil</keyword>